<gene>
    <name evidence="1" type="ORF">PISMIDRAFT_690741</name>
</gene>
<organism evidence="1 2">
    <name type="scientific">Pisolithus microcarpus 441</name>
    <dbReference type="NCBI Taxonomy" id="765257"/>
    <lineage>
        <taxon>Eukaryota</taxon>
        <taxon>Fungi</taxon>
        <taxon>Dikarya</taxon>
        <taxon>Basidiomycota</taxon>
        <taxon>Agaricomycotina</taxon>
        <taxon>Agaricomycetes</taxon>
        <taxon>Agaricomycetidae</taxon>
        <taxon>Boletales</taxon>
        <taxon>Sclerodermatineae</taxon>
        <taxon>Pisolithaceae</taxon>
        <taxon>Pisolithus</taxon>
    </lineage>
</organism>
<reference evidence="2" key="2">
    <citation type="submission" date="2015-01" db="EMBL/GenBank/DDBJ databases">
        <title>Evolutionary Origins and Diversification of the Mycorrhizal Mutualists.</title>
        <authorList>
            <consortium name="DOE Joint Genome Institute"/>
            <consortium name="Mycorrhizal Genomics Consortium"/>
            <person name="Kohler A."/>
            <person name="Kuo A."/>
            <person name="Nagy L.G."/>
            <person name="Floudas D."/>
            <person name="Copeland A."/>
            <person name="Barry K.W."/>
            <person name="Cichocki N."/>
            <person name="Veneault-Fourrey C."/>
            <person name="LaButti K."/>
            <person name="Lindquist E.A."/>
            <person name="Lipzen A."/>
            <person name="Lundell T."/>
            <person name="Morin E."/>
            <person name="Murat C."/>
            <person name="Riley R."/>
            <person name="Ohm R."/>
            <person name="Sun H."/>
            <person name="Tunlid A."/>
            <person name="Henrissat B."/>
            <person name="Grigoriev I.V."/>
            <person name="Hibbett D.S."/>
            <person name="Martin F."/>
        </authorList>
    </citation>
    <scope>NUCLEOTIDE SEQUENCE [LARGE SCALE GENOMIC DNA]</scope>
    <source>
        <strain evidence="2">441</strain>
    </source>
</reference>
<dbReference type="HOGENOM" id="CLU_2484195_0_0_1"/>
<evidence type="ECO:0000313" key="1">
    <source>
        <dbReference type="EMBL" id="KIK10840.1"/>
    </source>
</evidence>
<protein>
    <submittedName>
        <fullName evidence="1">Uncharacterized protein</fullName>
    </submittedName>
</protein>
<sequence>MHLPRHYSTNGSFKKSPRFRSIPISESEPIVGTYWKLLFTDIPAIGVGASALNGINHIRLFKPPCLFYRGPDPWRIRACRSENAASN</sequence>
<evidence type="ECO:0000313" key="2">
    <source>
        <dbReference type="Proteomes" id="UP000054018"/>
    </source>
</evidence>
<keyword evidence="2" id="KW-1185">Reference proteome</keyword>
<dbReference type="AlphaFoldDB" id="A0A0C9XEX1"/>
<reference evidence="1 2" key="1">
    <citation type="submission" date="2014-04" db="EMBL/GenBank/DDBJ databases">
        <authorList>
            <consortium name="DOE Joint Genome Institute"/>
            <person name="Kuo A."/>
            <person name="Kohler A."/>
            <person name="Costa M.D."/>
            <person name="Nagy L.G."/>
            <person name="Floudas D."/>
            <person name="Copeland A."/>
            <person name="Barry K.W."/>
            <person name="Cichocki N."/>
            <person name="Veneault-Fourrey C."/>
            <person name="LaButti K."/>
            <person name="Lindquist E.A."/>
            <person name="Lipzen A."/>
            <person name="Lundell T."/>
            <person name="Morin E."/>
            <person name="Murat C."/>
            <person name="Sun H."/>
            <person name="Tunlid A."/>
            <person name="Henrissat B."/>
            <person name="Grigoriev I.V."/>
            <person name="Hibbett D.S."/>
            <person name="Martin F."/>
            <person name="Nordberg H.P."/>
            <person name="Cantor M.N."/>
            <person name="Hua S.X."/>
        </authorList>
    </citation>
    <scope>NUCLEOTIDE SEQUENCE [LARGE SCALE GENOMIC DNA]</scope>
    <source>
        <strain evidence="1 2">441</strain>
    </source>
</reference>
<accession>A0A0C9XEX1</accession>
<dbReference type="EMBL" id="KN834399">
    <property type="protein sequence ID" value="KIK10840.1"/>
    <property type="molecule type" value="Genomic_DNA"/>
</dbReference>
<dbReference type="Proteomes" id="UP000054018">
    <property type="component" value="Unassembled WGS sequence"/>
</dbReference>
<proteinExistence type="predicted"/>
<name>A0A0C9XEX1_9AGAM</name>